<reference evidence="1" key="1">
    <citation type="submission" date="2021-10" db="EMBL/GenBank/DDBJ databases">
        <title>Tropical sea cucumber genome reveals ecological adaptation and Cuvierian tubules defense mechanism.</title>
        <authorList>
            <person name="Chen T."/>
        </authorList>
    </citation>
    <scope>NUCLEOTIDE SEQUENCE</scope>
    <source>
        <strain evidence="1">Nanhai2018</strain>
        <tissue evidence="1">Muscle</tissue>
    </source>
</reference>
<dbReference type="SUPFAM" id="SSF48726">
    <property type="entry name" value="Immunoglobulin"/>
    <property type="match status" value="1"/>
</dbReference>
<evidence type="ECO:0000313" key="1">
    <source>
        <dbReference type="EMBL" id="KAJ8051010.1"/>
    </source>
</evidence>
<gene>
    <name evidence="1" type="ORF">HOLleu_04417</name>
</gene>
<dbReference type="EMBL" id="JAIZAY010000001">
    <property type="protein sequence ID" value="KAJ8051010.1"/>
    <property type="molecule type" value="Genomic_DNA"/>
</dbReference>
<dbReference type="OrthoDB" id="6776853at2759"/>
<dbReference type="AlphaFoldDB" id="A0A9Q1CTU3"/>
<dbReference type="Proteomes" id="UP001152320">
    <property type="component" value="Chromosome 1"/>
</dbReference>
<evidence type="ECO:0000313" key="2">
    <source>
        <dbReference type="Proteomes" id="UP001152320"/>
    </source>
</evidence>
<organism evidence="1 2">
    <name type="scientific">Holothuria leucospilota</name>
    <name type="common">Black long sea cucumber</name>
    <name type="synonym">Mertensiothuria leucospilota</name>
    <dbReference type="NCBI Taxonomy" id="206669"/>
    <lineage>
        <taxon>Eukaryota</taxon>
        <taxon>Metazoa</taxon>
        <taxon>Echinodermata</taxon>
        <taxon>Eleutherozoa</taxon>
        <taxon>Echinozoa</taxon>
        <taxon>Holothuroidea</taxon>
        <taxon>Aspidochirotacea</taxon>
        <taxon>Aspidochirotida</taxon>
        <taxon>Holothuriidae</taxon>
        <taxon>Holothuria</taxon>
    </lineage>
</organism>
<accession>A0A9Q1CTU3</accession>
<name>A0A9Q1CTU3_HOLLE</name>
<proteinExistence type="predicted"/>
<protein>
    <recommendedName>
        <fullName evidence="3">Ig-like domain-containing protein</fullName>
    </recommendedName>
</protein>
<sequence length="634" mass="72364">MDVNNKGRYVMNVITVMKRVALTFLITLFTEMQFVVTQTKICDSPQYIELDKKGIITCRFHKDFFAVWWYSSVDFRNSRPTIEYQNKNKSGPGYESGEFDVYPNGSLIVTEVKLKHEDMLTVAYLPSEEELYDFIHIQVIVIVKPDVPFPLITQCDNVSNTCFIVASKGDMECYVRGARPRVSLDFISRTVNGDRKITEELEITPEGDGYTSRISTRNAFHRSSLLVLLVCKASSITDLFDKTESFALVQNGLANRITEKSTPITIERYDRMELHCTENGNAFTVWKRAIPPRYVDYELLLYSISFGQGFIEVFAEDIILEHNISLVIPSTDIRHEGEYFCVFGDGLSDGMKVYNVTVAVPVYPVIEGCSDQAYCKLQSEYGGSLTCSVEGIRPQVELQWNAYYENQSNLISFINPQRIIKENGDLFDVTLFVQYRVSEKVPERLTVECGVVSTNDLLSNLSKKMDLLFSTGNTLHRMLLNSLCTLISVMGNSLLYGLPVLQINRLQRTQNIAARIVTRSQPKDHITHILSDLHWLPIQDRIIFKILLLVYRSFVGALPPYLSDLLQPYQVNRSSMRSHNKSLLCERRSNRSWGIRAFATAGPLLWKNLPEHVKLCPSLASFKRSLETHLMQTV</sequence>
<comment type="caution">
    <text evidence="1">The sequence shown here is derived from an EMBL/GenBank/DDBJ whole genome shotgun (WGS) entry which is preliminary data.</text>
</comment>
<evidence type="ECO:0008006" key="3">
    <source>
        <dbReference type="Google" id="ProtNLM"/>
    </source>
</evidence>
<dbReference type="InterPro" id="IPR036179">
    <property type="entry name" value="Ig-like_dom_sf"/>
</dbReference>
<keyword evidence="2" id="KW-1185">Reference proteome</keyword>